<sequence length="82" mass="8843">MQNRTTIVVAHKLATIRKADNIVVMSQGKIMEQGTHEELARKNGIYASLVKAQDIAPANLEQDHGSEGMNAKTRGTTGPGRS</sequence>
<evidence type="ECO:0000313" key="3">
    <source>
        <dbReference type="Proteomes" id="UP000649114"/>
    </source>
</evidence>
<reference evidence="2" key="1">
    <citation type="journal article" date="2020" name="bioRxiv">
        <title>Genomic and phenotypic heterogeneity of clinical isolates of the human pathogens Aspergillus fumigatus, Aspergillus lentulus and Aspergillus fumigatiaffinis.</title>
        <authorList>
            <person name="dos Santos R.A.C."/>
            <person name="Steenwyk J.L."/>
            <person name="Rivero-Menendez O."/>
            <person name="Mead M.E."/>
            <person name="Silva L.P."/>
            <person name="Bastos R.W."/>
            <person name="Alastruey-Izquierdo A."/>
            <person name="Goldman G.H."/>
            <person name="Rokas A."/>
        </authorList>
    </citation>
    <scope>NUCLEOTIDE SEQUENCE</scope>
    <source>
        <strain evidence="2">CNM-CM8927</strain>
    </source>
</reference>
<accession>A0AAN6BKE7</accession>
<dbReference type="InterPro" id="IPR027417">
    <property type="entry name" value="P-loop_NTPase"/>
</dbReference>
<comment type="caution">
    <text evidence="2">The sequence shown here is derived from an EMBL/GenBank/DDBJ whole genome shotgun (WGS) entry which is preliminary data.</text>
</comment>
<evidence type="ECO:0000256" key="1">
    <source>
        <dbReference type="SAM" id="MobiDB-lite"/>
    </source>
</evidence>
<evidence type="ECO:0008006" key="4">
    <source>
        <dbReference type="Google" id="ProtNLM"/>
    </source>
</evidence>
<feature type="region of interest" description="Disordered" evidence="1">
    <location>
        <begin position="57"/>
        <end position="82"/>
    </location>
</feature>
<organism evidence="2 3">
    <name type="scientific">Aspergillus lentulus</name>
    <dbReference type="NCBI Taxonomy" id="293939"/>
    <lineage>
        <taxon>Eukaryota</taxon>
        <taxon>Fungi</taxon>
        <taxon>Dikarya</taxon>
        <taxon>Ascomycota</taxon>
        <taxon>Pezizomycotina</taxon>
        <taxon>Eurotiomycetes</taxon>
        <taxon>Eurotiomycetidae</taxon>
        <taxon>Eurotiales</taxon>
        <taxon>Aspergillaceae</taxon>
        <taxon>Aspergillus</taxon>
        <taxon>Aspergillus subgen. Fumigati</taxon>
    </lineage>
</organism>
<evidence type="ECO:0000313" key="2">
    <source>
        <dbReference type="EMBL" id="KAF4195641.1"/>
    </source>
</evidence>
<dbReference type="Proteomes" id="UP000649114">
    <property type="component" value="Unassembled WGS sequence"/>
</dbReference>
<dbReference type="AlphaFoldDB" id="A0AAN6BKE7"/>
<dbReference type="InterPro" id="IPR039421">
    <property type="entry name" value="Type_1_exporter"/>
</dbReference>
<dbReference type="PANTHER" id="PTHR43394">
    <property type="entry name" value="ATP-DEPENDENT PERMEASE MDL1, MITOCHONDRIAL"/>
    <property type="match status" value="1"/>
</dbReference>
<protein>
    <recommendedName>
        <fullName evidence="4">Leptomycin B resistance protein pmd1</fullName>
    </recommendedName>
</protein>
<dbReference type="Gene3D" id="3.40.50.300">
    <property type="entry name" value="P-loop containing nucleotide triphosphate hydrolases"/>
    <property type="match status" value="1"/>
</dbReference>
<dbReference type="SUPFAM" id="SSF52540">
    <property type="entry name" value="P-loop containing nucleoside triphosphate hydrolases"/>
    <property type="match status" value="1"/>
</dbReference>
<dbReference type="GO" id="GO:0015421">
    <property type="term" value="F:ABC-type oligopeptide transporter activity"/>
    <property type="evidence" value="ECO:0007669"/>
    <property type="project" value="TreeGrafter"/>
</dbReference>
<name>A0AAN6BKE7_ASPLE</name>
<dbReference type="PANTHER" id="PTHR43394:SF1">
    <property type="entry name" value="ATP-BINDING CASSETTE SUB-FAMILY B MEMBER 10, MITOCHONDRIAL"/>
    <property type="match status" value="1"/>
</dbReference>
<proteinExistence type="predicted"/>
<gene>
    <name evidence="2" type="ORF">CNMCM8927_008425</name>
</gene>
<dbReference type="EMBL" id="JAAAPU010000742">
    <property type="protein sequence ID" value="KAF4195641.1"/>
    <property type="molecule type" value="Genomic_DNA"/>
</dbReference>
<reference evidence="2" key="2">
    <citation type="submission" date="2020-04" db="EMBL/GenBank/DDBJ databases">
        <authorList>
            <person name="Santos R.A.C."/>
            <person name="Steenwyk J.L."/>
            <person name="Rivero-Menendez O."/>
            <person name="Mead M.E."/>
            <person name="Silva L.P."/>
            <person name="Bastos R.W."/>
            <person name="Alastruey-Izquierdo A."/>
            <person name="Goldman G.H."/>
            <person name="Rokas A."/>
        </authorList>
    </citation>
    <scope>NUCLEOTIDE SEQUENCE</scope>
    <source>
        <strain evidence="2">CNM-CM8927</strain>
    </source>
</reference>